<dbReference type="InterPro" id="IPR039467">
    <property type="entry name" value="TFIIIB_B''_Myb"/>
</dbReference>
<feature type="compositionally biased region" description="Polar residues" evidence="1">
    <location>
        <begin position="27"/>
        <end position="69"/>
    </location>
</feature>
<reference evidence="3 4" key="1">
    <citation type="submission" date="2018-10" db="EMBL/GenBank/DDBJ databases">
        <authorList>
            <consortium name="Pathogen Informatics"/>
        </authorList>
    </citation>
    <scope>NUCLEOTIDE SEQUENCE [LARGE SCALE GENOMIC DNA]</scope>
</reference>
<dbReference type="GO" id="GO:0070898">
    <property type="term" value="P:RNA polymerase III preinitiation complex assembly"/>
    <property type="evidence" value="ECO:0007669"/>
    <property type="project" value="TreeGrafter"/>
</dbReference>
<feature type="region of interest" description="Disordered" evidence="1">
    <location>
        <begin position="1"/>
        <end position="71"/>
    </location>
</feature>
<gene>
    <name evidence="3" type="ORF">MCOS_LOCUS6674</name>
</gene>
<dbReference type="PANTHER" id="PTHR22929">
    <property type="entry name" value="RNA POLYMERASE III TRANSCRIPTION INITIATION FACTOR B"/>
    <property type="match status" value="1"/>
</dbReference>
<sequence length="480" mass="54175">MPRVFKPRVVFGSSQNQQKSRVESKTSDPSTVTSLPPRSPPQQDVKSLEQQISNVPESQGDINAQTSPTKDSEKLLCVPENIFSAQSPPVQLEKNATYPNLNRSSDVDIDAVCPEESNSSNSSNLESVELFVVKQFLFVSLPPFQQPRRHRVVYGEPPPPADKPLDRSTVTLRSLLNWIPTNKPPPRIRDCQLKPKPVQNDLKQVQAPCESEKNRTEESDEGLGNDAKAAHVDPFAPQLCLDAEGNIVLDEQSLEITRPEDTSTAKLRHVAEEAGLYGTTYTSFRRRPITQRGRRWSEKDTTRFYRALSTIGTDFYCMTKLFPDRTRAQLLKKFKREERLFPHLVNEALSMLSFNASITIVLENKRNYDITAFYNSESEPEEKYEKLTEDAIAQKRKGKFSNYVKRPPKAPKEKAELKKVAKRSTCDISSLIEEVLAESVKKYPDGGDDEELTSVSPRKQKITPCSLSEMIEKTAKGLST</sequence>
<dbReference type="SUPFAM" id="SSF46689">
    <property type="entry name" value="Homeodomain-like"/>
    <property type="match status" value="1"/>
</dbReference>
<proteinExistence type="predicted"/>
<dbReference type="Proteomes" id="UP000267029">
    <property type="component" value="Unassembled WGS sequence"/>
</dbReference>
<dbReference type="Pfam" id="PF15963">
    <property type="entry name" value="Myb_DNA-bind_7"/>
    <property type="match status" value="1"/>
</dbReference>
<keyword evidence="4" id="KW-1185">Reference proteome</keyword>
<evidence type="ECO:0000313" key="3">
    <source>
        <dbReference type="EMBL" id="VDD80671.1"/>
    </source>
</evidence>
<feature type="domain" description="Transcription factor TFIIIB component B'' Myb" evidence="2">
    <location>
        <begin position="292"/>
        <end position="350"/>
    </location>
</feature>
<protein>
    <recommendedName>
        <fullName evidence="2">Transcription factor TFIIIB component B'' Myb domain-containing protein</fullName>
    </recommendedName>
</protein>
<dbReference type="PANTHER" id="PTHR22929:SF0">
    <property type="entry name" value="TRANSCRIPTION FACTOR TFIIIB COMPONENT B'' HOMOLOG"/>
    <property type="match status" value="1"/>
</dbReference>
<accession>A0A0R3UH86</accession>
<organism evidence="3 4">
    <name type="scientific">Mesocestoides corti</name>
    <name type="common">Flatworm</name>
    <dbReference type="NCBI Taxonomy" id="53468"/>
    <lineage>
        <taxon>Eukaryota</taxon>
        <taxon>Metazoa</taxon>
        <taxon>Spiralia</taxon>
        <taxon>Lophotrochozoa</taxon>
        <taxon>Platyhelminthes</taxon>
        <taxon>Cestoda</taxon>
        <taxon>Eucestoda</taxon>
        <taxon>Cyclophyllidea</taxon>
        <taxon>Mesocestoididae</taxon>
        <taxon>Mesocestoides</taxon>
    </lineage>
</organism>
<dbReference type="AlphaFoldDB" id="A0A0R3UH86"/>
<feature type="region of interest" description="Disordered" evidence="1">
    <location>
        <begin position="197"/>
        <end position="228"/>
    </location>
</feature>
<dbReference type="GO" id="GO:0000126">
    <property type="term" value="C:transcription factor TFIIIB complex"/>
    <property type="evidence" value="ECO:0007669"/>
    <property type="project" value="TreeGrafter"/>
</dbReference>
<evidence type="ECO:0000313" key="4">
    <source>
        <dbReference type="Proteomes" id="UP000267029"/>
    </source>
</evidence>
<evidence type="ECO:0000259" key="2">
    <source>
        <dbReference type="Pfam" id="PF15963"/>
    </source>
</evidence>
<name>A0A0R3UH86_MESCO</name>
<dbReference type="STRING" id="53468.A0A0R3UH86"/>
<dbReference type="OrthoDB" id="272624at2759"/>
<dbReference type="EMBL" id="UXSR01005283">
    <property type="protein sequence ID" value="VDD80671.1"/>
    <property type="molecule type" value="Genomic_DNA"/>
</dbReference>
<dbReference type="GO" id="GO:0001156">
    <property type="term" value="F:TFIIIC-class transcription factor complex binding"/>
    <property type="evidence" value="ECO:0007669"/>
    <property type="project" value="TreeGrafter"/>
</dbReference>
<evidence type="ECO:0000256" key="1">
    <source>
        <dbReference type="SAM" id="MobiDB-lite"/>
    </source>
</evidence>
<dbReference type="InterPro" id="IPR009057">
    <property type="entry name" value="Homeodomain-like_sf"/>
</dbReference>